<reference evidence="2" key="1">
    <citation type="submission" date="2018-08" db="EMBL/GenBank/DDBJ databases">
        <authorList>
            <person name="Rossello M."/>
        </authorList>
    </citation>
    <scope>NUCLEOTIDE SEQUENCE [LARGE SCALE GENOMIC DNA]</scope>
    <source>
        <strain evidence="2">cv. Chinese Spring</strain>
    </source>
</reference>
<feature type="compositionally biased region" description="Low complexity" evidence="1">
    <location>
        <begin position="378"/>
        <end position="389"/>
    </location>
</feature>
<dbReference type="Gramene" id="TraesJUL7B03G04121320.1">
    <property type="protein sequence ID" value="TraesJUL7B03G04121320.1.CDS1"/>
    <property type="gene ID" value="TraesJUL7B03G04121320"/>
</dbReference>
<dbReference type="AlphaFoldDB" id="A0A3B6SE61"/>
<dbReference type="Gramene" id="TraesARI5B03G02932320.1">
    <property type="protein sequence ID" value="TraesARI5B03G02932320.1.CDS1"/>
    <property type="gene ID" value="TraesARI5B03G02932320"/>
</dbReference>
<dbReference type="Gramene" id="TraesJAG7B03G04065950.1">
    <property type="protein sequence ID" value="TraesJAG7B03G04065950.1.CDS1"/>
    <property type="gene ID" value="TraesJAG7B03G04065950"/>
</dbReference>
<feature type="compositionally biased region" description="Basic and acidic residues" evidence="1">
    <location>
        <begin position="1"/>
        <end position="10"/>
    </location>
</feature>
<dbReference type="PANTHER" id="PTHR31286:SF167">
    <property type="entry name" value="OS09G0268800 PROTEIN"/>
    <property type="match status" value="1"/>
</dbReference>
<evidence type="ECO:0000313" key="2">
    <source>
        <dbReference type="EnsemblPlants" id="TraesCS7B02G100400.1.cds1"/>
    </source>
</evidence>
<evidence type="ECO:0000313" key="3">
    <source>
        <dbReference type="Proteomes" id="UP000019116"/>
    </source>
</evidence>
<feature type="region of interest" description="Disordered" evidence="1">
    <location>
        <begin position="358"/>
        <end position="398"/>
    </location>
</feature>
<accession>A0A3B6SE61</accession>
<dbReference type="PANTHER" id="PTHR31286">
    <property type="entry name" value="GLYCINE-RICH CELL WALL STRUCTURAL PROTEIN 1.8-LIKE"/>
    <property type="match status" value="1"/>
</dbReference>
<organism evidence="2">
    <name type="scientific">Triticum aestivum</name>
    <name type="common">Wheat</name>
    <dbReference type="NCBI Taxonomy" id="4565"/>
    <lineage>
        <taxon>Eukaryota</taxon>
        <taxon>Viridiplantae</taxon>
        <taxon>Streptophyta</taxon>
        <taxon>Embryophyta</taxon>
        <taxon>Tracheophyta</taxon>
        <taxon>Spermatophyta</taxon>
        <taxon>Magnoliopsida</taxon>
        <taxon>Liliopsida</taxon>
        <taxon>Poales</taxon>
        <taxon>Poaceae</taxon>
        <taxon>BOP clade</taxon>
        <taxon>Pooideae</taxon>
        <taxon>Triticodae</taxon>
        <taxon>Triticeae</taxon>
        <taxon>Triticinae</taxon>
        <taxon>Triticum</taxon>
    </lineage>
</organism>
<dbReference type="Gramene" id="TraesSYM5B03G02918730.1">
    <property type="protein sequence ID" value="TraesSYM5B03G02918730.1.CDS1"/>
    <property type="gene ID" value="TraesSYM5B03G02918730"/>
</dbReference>
<reference evidence="2" key="2">
    <citation type="submission" date="2018-10" db="UniProtKB">
        <authorList>
            <consortium name="EnsemblPlants"/>
        </authorList>
    </citation>
    <scope>IDENTIFICATION</scope>
</reference>
<dbReference type="OrthoDB" id="689628at2759"/>
<dbReference type="Gramene" id="TraesROB_scaffold_004063_01G000100.1">
    <property type="protein sequence ID" value="TraesROB_scaffold_004063_01G000100.1"/>
    <property type="gene ID" value="TraesROB_scaffold_004063_01G000100"/>
</dbReference>
<proteinExistence type="predicted"/>
<evidence type="ECO:0008006" key="4">
    <source>
        <dbReference type="Google" id="ProtNLM"/>
    </source>
</evidence>
<name>A0A3B6SE61_WHEAT</name>
<dbReference type="Gramene" id="TraesWEE_scaffold_015608_01G000100.1">
    <property type="protein sequence ID" value="TraesWEE_scaffold_015608_01G000100.1"/>
    <property type="gene ID" value="TraesWEE_scaffold_015608_01G000100"/>
</dbReference>
<feature type="region of interest" description="Disordered" evidence="1">
    <location>
        <begin position="1"/>
        <end position="24"/>
    </location>
</feature>
<dbReference type="EnsemblPlants" id="TraesCS7B02G100400.1">
    <property type="protein sequence ID" value="TraesCS7B02G100400.1.cds1"/>
    <property type="gene ID" value="TraesCS7B02G100400"/>
</dbReference>
<dbReference type="Gramene" id="TraesCAD_scaffold_006255_01G000600.1">
    <property type="protein sequence ID" value="TraesCAD_scaffold_006255_01G000600.1"/>
    <property type="gene ID" value="TraesCAD_scaffold_006255_01G000600"/>
</dbReference>
<dbReference type="Gramene" id="TraesCS7B03G0262600.1">
    <property type="protein sequence ID" value="TraesCS7B03G0262600.1.CDS1"/>
    <property type="gene ID" value="TraesCS7B03G0262600"/>
</dbReference>
<dbReference type="InterPro" id="IPR040256">
    <property type="entry name" value="At4g02000-like"/>
</dbReference>
<dbReference type="Gramene" id="TraesLAC7B03G04035460.1">
    <property type="protein sequence ID" value="TraesLAC7B03G04035460.1.CDS1"/>
    <property type="gene ID" value="TraesLAC7B03G04035460"/>
</dbReference>
<feature type="region of interest" description="Disordered" evidence="1">
    <location>
        <begin position="267"/>
        <end position="309"/>
    </location>
</feature>
<dbReference type="Gramene" id="TraesSTA7B03G04078900.1">
    <property type="protein sequence ID" value="TraesSTA7B03G04078900.1.CDS1"/>
    <property type="gene ID" value="TraesSTA7B03G04078900"/>
</dbReference>
<evidence type="ECO:0000256" key="1">
    <source>
        <dbReference type="SAM" id="MobiDB-lite"/>
    </source>
</evidence>
<dbReference type="Gramene" id="TraesMAC7B03G04078380.1">
    <property type="protein sequence ID" value="TraesMAC7B03G04078380.1.CDS1"/>
    <property type="gene ID" value="TraesMAC7B03G04078380"/>
</dbReference>
<dbReference type="Gramene" id="TraesCS7B02G100400.1">
    <property type="protein sequence ID" value="TraesCS7B02G100400.1.cds1"/>
    <property type="gene ID" value="TraesCS7B02G100400"/>
</dbReference>
<protein>
    <recommendedName>
        <fullName evidence="4">DUF4283 domain-containing protein</fullName>
    </recommendedName>
</protein>
<dbReference type="Gramene" id="TraesLDM7B03G04086640.1">
    <property type="protein sequence ID" value="TraesLDM7B03G04086640.1.CDS1"/>
    <property type="gene ID" value="TraesLDM7B03G04086640"/>
</dbReference>
<feature type="compositionally biased region" description="Gly residues" evidence="1">
    <location>
        <begin position="274"/>
        <end position="288"/>
    </location>
</feature>
<sequence>MAEKGKDTREGGSSGGGGGGDGDRFEVNLESKFEGLNLHGEEEEELDLSGEVEELLEEIRWIGVFRVHTQRPFSHVALFKDMRNAWASAKDVIFKTMGDNRFLVQFLCLGDWNRVMNGGPWLFRRDAVVIEEYDGLTNVHEYKLDRIPVCARIMGIPDGLMQKSSLAEKIAKKVGGNPIKVFVSEGRLNPAKYLRARVFVNLETPLVRFVPLTLKESKRYPVEYEKLPKFYHFCGLIGHEVTECGDGVHNPEDCDWGDWLLVQYDNSNNNGQGVPRGGGNMRSGGVPGGNRSDLKDHGSQEPMNLDPGSMIAPMARKRLINGDDTASTNPGGAVAPPPGFVNNKVNLIEYGSVEAVDKSKVSTPEKVQVQKRLKFAGTESSSSENTSATSHEEDRRQQ</sequence>
<dbReference type="STRING" id="4565.A0A3B6SE61"/>
<dbReference type="Proteomes" id="UP000019116">
    <property type="component" value="Chromosome 7B"/>
</dbReference>
<keyword evidence="3" id="KW-1185">Reference proteome</keyword>
<dbReference type="Gramene" id="TraesCLE_scaffold_017205_01G000600.1">
    <property type="protein sequence ID" value="TraesCLE_scaffold_017205_01G000600.1"/>
    <property type="gene ID" value="TraesCLE_scaffold_017205_01G000600"/>
</dbReference>